<evidence type="ECO:0000256" key="4">
    <source>
        <dbReference type="RuleBase" id="RU362068"/>
    </source>
</evidence>
<proteinExistence type="inferred from homology"/>
<dbReference type="Pfam" id="PF08546">
    <property type="entry name" value="ApbA_C"/>
    <property type="match status" value="1"/>
</dbReference>
<evidence type="ECO:0000259" key="6">
    <source>
        <dbReference type="Pfam" id="PF08546"/>
    </source>
</evidence>
<dbReference type="PANTHER" id="PTHR21708">
    <property type="entry name" value="PROBABLE 2-DEHYDROPANTOATE 2-REDUCTASE"/>
    <property type="match status" value="1"/>
</dbReference>
<sequence length="303" mass="33936">MRILVLGAGGIGGYFGGRLVEKGEVVTFLVRSKRKQLLEEKGLVIHSVNGDFTFAPKLITKTDQTAPFDIVLFSTKAYHLEEAINDVKPFVGENTVIIPLLNGVAHLSPLQEAFGENVIGGLSFIETTLNEAGEVVHTSKFDRLVFGELEHIETDRIQQIADTFSGTKAKFVMSNQIKKDMWHKYLMITTMSGVTTLMRAPMGPIRDSEGGKGFIRSLLLEVTEIMRACKAPIDDNIVEEQMKSIDGLSYQFKTSMQRDMEKGLFIEGDHLQGHLMKLAKQYDIEAPILKTVYQNLKVYEEMM</sequence>
<dbReference type="FunFam" id="1.10.1040.10:FF:000017">
    <property type="entry name" value="2-dehydropantoate 2-reductase"/>
    <property type="match status" value="1"/>
</dbReference>
<dbReference type="InterPro" id="IPR013328">
    <property type="entry name" value="6PGD_dom2"/>
</dbReference>
<accession>A0A223KNM0</accession>
<reference evidence="7 8" key="1">
    <citation type="submission" date="2016-12" db="EMBL/GenBank/DDBJ databases">
        <title>The whole genome sequencing and assembly of Bacillus cohnii DSM 6307T strain.</title>
        <authorList>
            <person name="Lee Y.-J."/>
            <person name="Yi H."/>
            <person name="Bahn Y.-S."/>
            <person name="Kim J.F."/>
            <person name="Lee D.-W."/>
        </authorList>
    </citation>
    <scope>NUCLEOTIDE SEQUENCE [LARGE SCALE GENOMIC DNA]</scope>
    <source>
        <strain evidence="7 8">DSM 6307</strain>
    </source>
</reference>
<keyword evidence="8" id="KW-1185">Reference proteome</keyword>
<protein>
    <recommendedName>
        <fullName evidence="4">2-dehydropantoate 2-reductase</fullName>
        <ecNumber evidence="4">1.1.1.169</ecNumber>
    </recommendedName>
    <alternativeName>
        <fullName evidence="4">Ketopantoate reductase</fullName>
    </alternativeName>
</protein>
<dbReference type="InterPro" id="IPR013752">
    <property type="entry name" value="KPA_reductase"/>
</dbReference>
<dbReference type="STRING" id="1314751.GCA_001591425_02719"/>
<dbReference type="GO" id="GO:0015940">
    <property type="term" value="P:pantothenate biosynthetic process"/>
    <property type="evidence" value="ECO:0007669"/>
    <property type="project" value="UniProtKB-UniPathway"/>
</dbReference>
<comment type="catalytic activity">
    <reaction evidence="4">
        <text>(R)-pantoate + NADP(+) = 2-dehydropantoate + NADPH + H(+)</text>
        <dbReference type="Rhea" id="RHEA:16233"/>
        <dbReference type="ChEBI" id="CHEBI:11561"/>
        <dbReference type="ChEBI" id="CHEBI:15378"/>
        <dbReference type="ChEBI" id="CHEBI:15980"/>
        <dbReference type="ChEBI" id="CHEBI:57783"/>
        <dbReference type="ChEBI" id="CHEBI:58349"/>
        <dbReference type="EC" id="1.1.1.169"/>
    </reaction>
</comment>
<dbReference type="FunFam" id="3.40.50.720:FF:000307">
    <property type="entry name" value="2-dehydropantoate 2-reductase"/>
    <property type="match status" value="1"/>
</dbReference>
<dbReference type="InterPro" id="IPR036291">
    <property type="entry name" value="NAD(P)-bd_dom_sf"/>
</dbReference>
<name>A0A223KNM0_9BACI</name>
<comment type="similarity">
    <text evidence="1 4">Belongs to the ketopantoate reductase family.</text>
</comment>
<dbReference type="GO" id="GO:0008677">
    <property type="term" value="F:2-dehydropantoate 2-reductase activity"/>
    <property type="evidence" value="ECO:0007669"/>
    <property type="project" value="UniProtKB-EC"/>
</dbReference>
<keyword evidence="4" id="KW-0566">Pantothenate biosynthesis</keyword>
<dbReference type="InterPro" id="IPR013332">
    <property type="entry name" value="KPR_N"/>
</dbReference>
<feature type="domain" description="Ketopantoate reductase C-terminal" evidence="6">
    <location>
        <begin position="177"/>
        <end position="300"/>
    </location>
</feature>
<comment type="pathway">
    <text evidence="4">Cofactor biosynthesis; (R)-pantothenate biosynthesis; (R)-pantoate from 3-methyl-2-oxobutanoate: step 2/2.</text>
</comment>
<dbReference type="Gene3D" id="3.40.50.720">
    <property type="entry name" value="NAD(P)-binding Rossmann-like Domain"/>
    <property type="match status" value="1"/>
</dbReference>
<dbReference type="Gene3D" id="1.10.1040.10">
    <property type="entry name" value="N-(1-d-carboxylethyl)-l-norvaline Dehydrogenase, domain 2"/>
    <property type="match status" value="1"/>
</dbReference>
<dbReference type="InterPro" id="IPR003710">
    <property type="entry name" value="ApbA"/>
</dbReference>
<evidence type="ECO:0000256" key="2">
    <source>
        <dbReference type="ARBA" id="ARBA00022857"/>
    </source>
</evidence>
<dbReference type="NCBIfam" id="TIGR00745">
    <property type="entry name" value="apbA_panE"/>
    <property type="match status" value="1"/>
</dbReference>
<dbReference type="PANTHER" id="PTHR21708:SF26">
    <property type="entry name" value="2-DEHYDROPANTOATE 2-REDUCTASE"/>
    <property type="match status" value="1"/>
</dbReference>
<comment type="function">
    <text evidence="4">Catalyzes the NADPH-dependent reduction of ketopantoate into pantoic acid.</text>
</comment>
<dbReference type="Pfam" id="PF02558">
    <property type="entry name" value="ApbA"/>
    <property type="match status" value="1"/>
</dbReference>
<dbReference type="SUPFAM" id="SSF48179">
    <property type="entry name" value="6-phosphogluconate dehydrogenase C-terminal domain-like"/>
    <property type="match status" value="1"/>
</dbReference>
<dbReference type="Proteomes" id="UP000215224">
    <property type="component" value="Chromosome"/>
</dbReference>
<dbReference type="AlphaFoldDB" id="A0A223KNM0"/>
<feature type="domain" description="Ketopantoate reductase N-terminal" evidence="5">
    <location>
        <begin position="3"/>
        <end position="150"/>
    </location>
</feature>
<keyword evidence="2 4" id="KW-0521">NADP</keyword>
<dbReference type="InterPro" id="IPR051402">
    <property type="entry name" value="KPR-Related"/>
</dbReference>
<gene>
    <name evidence="7" type="ORF">BC6307_06465</name>
</gene>
<keyword evidence="3 4" id="KW-0560">Oxidoreductase</keyword>
<dbReference type="UniPathway" id="UPA00028">
    <property type="reaction ID" value="UER00004"/>
</dbReference>
<dbReference type="GO" id="GO:0005737">
    <property type="term" value="C:cytoplasm"/>
    <property type="evidence" value="ECO:0007669"/>
    <property type="project" value="TreeGrafter"/>
</dbReference>
<organism evidence="7 8">
    <name type="scientific">Sutcliffiella cohnii</name>
    <dbReference type="NCBI Taxonomy" id="33932"/>
    <lineage>
        <taxon>Bacteria</taxon>
        <taxon>Bacillati</taxon>
        <taxon>Bacillota</taxon>
        <taxon>Bacilli</taxon>
        <taxon>Bacillales</taxon>
        <taxon>Bacillaceae</taxon>
        <taxon>Sutcliffiella</taxon>
    </lineage>
</organism>
<evidence type="ECO:0000259" key="5">
    <source>
        <dbReference type="Pfam" id="PF02558"/>
    </source>
</evidence>
<evidence type="ECO:0000313" key="7">
    <source>
        <dbReference type="EMBL" id="AST90948.1"/>
    </source>
</evidence>
<dbReference type="EMBL" id="CP018866">
    <property type="protein sequence ID" value="AST90948.1"/>
    <property type="molecule type" value="Genomic_DNA"/>
</dbReference>
<dbReference type="KEGG" id="bcoh:BC6307_06465"/>
<evidence type="ECO:0000256" key="3">
    <source>
        <dbReference type="ARBA" id="ARBA00023002"/>
    </source>
</evidence>
<dbReference type="EC" id="1.1.1.169" evidence="4"/>
<dbReference type="InterPro" id="IPR008927">
    <property type="entry name" value="6-PGluconate_DH-like_C_sf"/>
</dbReference>
<dbReference type="SUPFAM" id="SSF51735">
    <property type="entry name" value="NAD(P)-binding Rossmann-fold domains"/>
    <property type="match status" value="1"/>
</dbReference>
<evidence type="ECO:0000256" key="1">
    <source>
        <dbReference type="ARBA" id="ARBA00007870"/>
    </source>
</evidence>
<dbReference type="RefSeq" id="WP_066417082.1">
    <property type="nucleotide sequence ID" value="NZ_CP018866.1"/>
</dbReference>
<evidence type="ECO:0000313" key="8">
    <source>
        <dbReference type="Proteomes" id="UP000215224"/>
    </source>
</evidence>